<dbReference type="SUPFAM" id="SSF54523">
    <property type="entry name" value="Pili subunits"/>
    <property type="match status" value="1"/>
</dbReference>
<dbReference type="InterPro" id="IPR012902">
    <property type="entry name" value="N_methyl_site"/>
</dbReference>
<keyword evidence="1" id="KW-1133">Transmembrane helix</keyword>
<keyword evidence="1" id="KW-0472">Membrane</keyword>
<dbReference type="RefSeq" id="WP_156339049.1">
    <property type="nucleotide sequence ID" value="NZ_CP012159.1"/>
</dbReference>
<dbReference type="Gene3D" id="3.30.700.10">
    <property type="entry name" value="Glycoprotein, Type 4 Pilin"/>
    <property type="match status" value="1"/>
</dbReference>
<dbReference type="InterPro" id="IPR045584">
    <property type="entry name" value="Pilin-like"/>
</dbReference>
<organism evidence="2 3">
    <name type="scientific">Chondromyces crocatus</name>
    <dbReference type="NCBI Taxonomy" id="52"/>
    <lineage>
        <taxon>Bacteria</taxon>
        <taxon>Pseudomonadati</taxon>
        <taxon>Myxococcota</taxon>
        <taxon>Polyangia</taxon>
        <taxon>Polyangiales</taxon>
        <taxon>Polyangiaceae</taxon>
        <taxon>Chondromyces</taxon>
    </lineage>
</organism>
<evidence type="ECO:0000313" key="2">
    <source>
        <dbReference type="EMBL" id="AKT42569.1"/>
    </source>
</evidence>
<evidence type="ECO:0000313" key="3">
    <source>
        <dbReference type="Proteomes" id="UP000067626"/>
    </source>
</evidence>
<reference evidence="2 3" key="1">
    <citation type="submission" date="2015-07" db="EMBL/GenBank/DDBJ databases">
        <title>Genome analysis of myxobacterium Chondromyces crocatus Cm c5 reveals a high potential for natural compound synthesis and the genetic basis for the loss of fruiting body formation.</title>
        <authorList>
            <person name="Zaburannyi N."/>
            <person name="Bunk B."/>
            <person name="Maier J."/>
            <person name="Overmann J."/>
            <person name="Mueller R."/>
        </authorList>
    </citation>
    <scope>NUCLEOTIDE SEQUENCE [LARGE SCALE GENOMIC DNA]</scope>
    <source>
        <strain evidence="2 3">Cm c5</strain>
    </source>
</reference>
<dbReference type="EMBL" id="CP012159">
    <property type="protein sequence ID" value="AKT42569.1"/>
    <property type="molecule type" value="Genomic_DNA"/>
</dbReference>
<keyword evidence="1" id="KW-0812">Transmembrane</keyword>
<dbReference type="AlphaFoldDB" id="A0A0K1EP36"/>
<accession>A0A0K1EP36</accession>
<dbReference type="NCBIfam" id="TIGR02532">
    <property type="entry name" value="IV_pilin_GFxxxE"/>
    <property type="match status" value="1"/>
</dbReference>
<name>A0A0K1EP36_CHOCO</name>
<dbReference type="Proteomes" id="UP000067626">
    <property type="component" value="Chromosome"/>
</dbReference>
<dbReference type="STRING" id="52.CMC5_067960"/>
<sequence length="219" mass="23262">MKPSTRSNDLPSSLPRRSRRAARRGFSLVEIGITVALVGVLAAIGTQRVYSYFASARTAEAKHMIGGIARALTTTFAVKNYVNIGAVNALGPDPGLCRDTTSVPAAMGSVQRRKYQPSGQAGRDYNTGNTLGGWKCVGFSNEQAQHYQYRYNMGAPPVNVGGNGPPPSPPGVPLSRQFAISAKGDVDGDNKFSWFIITGYAMGHDLTISPGIGIQDAEE</sequence>
<dbReference type="OrthoDB" id="5510596at2"/>
<keyword evidence="3" id="KW-1185">Reference proteome</keyword>
<protein>
    <submittedName>
        <fullName evidence="2">Type II secretion pathway pseudopilin</fullName>
    </submittedName>
</protein>
<proteinExistence type="predicted"/>
<gene>
    <name evidence="2" type="ORF">CMC5_067960</name>
</gene>
<feature type="transmembrane region" description="Helical" evidence="1">
    <location>
        <begin position="21"/>
        <end position="44"/>
    </location>
</feature>
<dbReference type="KEGG" id="ccro:CMC5_067960"/>
<dbReference type="PROSITE" id="PS00409">
    <property type="entry name" value="PROKAR_NTER_METHYL"/>
    <property type="match status" value="1"/>
</dbReference>
<evidence type="ECO:0000256" key="1">
    <source>
        <dbReference type="SAM" id="Phobius"/>
    </source>
</evidence>